<keyword evidence="8" id="KW-1133">Transmembrane helix</keyword>
<evidence type="ECO:0000256" key="3">
    <source>
        <dbReference type="ARBA" id="ARBA00022475"/>
    </source>
</evidence>
<dbReference type="SUPFAM" id="SSF52058">
    <property type="entry name" value="L domain-like"/>
    <property type="match status" value="1"/>
</dbReference>
<accession>A0A5J9UN98</accession>
<dbReference type="Gene3D" id="3.80.10.10">
    <property type="entry name" value="Ribonuclease Inhibitor"/>
    <property type="match status" value="3"/>
</dbReference>
<dbReference type="FunFam" id="3.80.10.10:FF:000649">
    <property type="entry name" value="Leucine Rich Repeat family protein"/>
    <property type="match status" value="1"/>
</dbReference>
<keyword evidence="5" id="KW-0812">Transmembrane</keyword>
<proteinExistence type="inferred from homology"/>
<dbReference type="Pfam" id="PF23598">
    <property type="entry name" value="LRR_14"/>
    <property type="match status" value="1"/>
</dbReference>
<dbReference type="PANTHER" id="PTHR48063">
    <property type="entry name" value="LRR RECEPTOR-LIKE KINASE"/>
    <property type="match status" value="1"/>
</dbReference>
<dbReference type="PROSITE" id="PS51450">
    <property type="entry name" value="LRR"/>
    <property type="match status" value="1"/>
</dbReference>
<keyword evidence="14" id="KW-1185">Reference proteome</keyword>
<comment type="subcellular location">
    <subcellularLocation>
        <location evidence="1">Cell membrane</location>
        <topology evidence="1">Single-pass type I membrane protein</topology>
    </subcellularLocation>
</comment>
<keyword evidence="7" id="KW-0677">Repeat</keyword>
<evidence type="ECO:0000256" key="4">
    <source>
        <dbReference type="ARBA" id="ARBA00022614"/>
    </source>
</evidence>
<feature type="non-terminal residue" evidence="13">
    <location>
        <position position="1"/>
    </location>
</feature>
<evidence type="ECO:0000256" key="9">
    <source>
        <dbReference type="ARBA" id="ARBA00023136"/>
    </source>
</evidence>
<evidence type="ECO:0000256" key="5">
    <source>
        <dbReference type="ARBA" id="ARBA00022692"/>
    </source>
</evidence>
<evidence type="ECO:0000256" key="8">
    <source>
        <dbReference type="ARBA" id="ARBA00022989"/>
    </source>
</evidence>
<dbReference type="GO" id="GO:0005886">
    <property type="term" value="C:plasma membrane"/>
    <property type="evidence" value="ECO:0007669"/>
    <property type="project" value="UniProtKB-SubCell"/>
</dbReference>
<dbReference type="InterPro" id="IPR013210">
    <property type="entry name" value="LRR_N_plant-typ"/>
</dbReference>
<keyword evidence="10" id="KW-0325">Glycoprotein</keyword>
<protein>
    <submittedName>
        <fullName evidence="13">Uncharacterized protein</fullName>
    </submittedName>
</protein>
<name>A0A5J9UN98_9POAL</name>
<dbReference type="EMBL" id="RWGY01000013">
    <property type="protein sequence ID" value="TVU24884.1"/>
    <property type="molecule type" value="Genomic_DNA"/>
</dbReference>
<sequence>MGCGGATTISPATALSLSSAAGRTRGTPCWSSSEASPADPAGILATWQLAGGQLDCCRWRGVRCSNSTGYVVGLNLRYVPVNNIIALSDLLVGQISPSLLSLHHLKHLDLSWNNLQGPSGRLPEFLGSLKSLRYLNLSGIPFQGRVPPQLGNLTNLHSLDLYLLVDTNAFFTIPSLMVLYLTSCNLMMANQSLPHLNLTKLERLDLSYNDFIHPVTSCWFWNLTSLQYLNVGGNYWYSQFPEALGGMTSLQVLDFSDNSAIGNPQSMYITTVNMTKLCNLEILHLDESYIHGNITELFEGFPQCPLNKLKELYLNDNNFTGVLPGWIGRWTNLLTLDLSNNQITGEIPSEIGMLTNLTDLYLDGNNFTGLVTHEQN</sequence>
<dbReference type="Proteomes" id="UP000324897">
    <property type="component" value="Chromosome 2"/>
</dbReference>
<dbReference type="OrthoDB" id="1907415at2759"/>
<evidence type="ECO:0000256" key="6">
    <source>
        <dbReference type="ARBA" id="ARBA00022729"/>
    </source>
</evidence>
<keyword evidence="6" id="KW-0732">Signal</keyword>
<comment type="similarity">
    <text evidence="2">Belongs to the RLP family.</text>
</comment>
<evidence type="ECO:0000256" key="7">
    <source>
        <dbReference type="ARBA" id="ARBA00022737"/>
    </source>
</evidence>
<evidence type="ECO:0000259" key="12">
    <source>
        <dbReference type="Pfam" id="PF23598"/>
    </source>
</evidence>
<dbReference type="Pfam" id="PF08263">
    <property type="entry name" value="LRRNT_2"/>
    <property type="match status" value="1"/>
</dbReference>
<dbReference type="SMART" id="SM00369">
    <property type="entry name" value="LRR_TYP"/>
    <property type="match status" value="4"/>
</dbReference>
<dbReference type="InterPro" id="IPR032675">
    <property type="entry name" value="LRR_dom_sf"/>
</dbReference>
<evidence type="ECO:0000313" key="14">
    <source>
        <dbReference type="Proteomes" id="UP000324897"/>
    </source>
</evidence>
<feature type="domain" description="Leucine-rich repeat-containing N-terminal plant-type" evidence="11">
    <location>
        <begin position="39"/>
        <end position="65"/>
    </location>
</feature>
<dbReference type="PANTHER" id="PTHR48063:SF90">
    <property type="entry name" value="OS11G0565920 PROTEIN"/>
    <property type="match status" value="1"/>
</dbReference>
<dbReference type="AlphaFoldDB" id="A0A5J9UN98"/>
<evidence type="ECO:0000256" key="2">
    <source>
        <dbReference type="ARBA" id="ARBA00009592"/>
    </source>
</evidence>
<keyword evidence="9" id="KW-0472">Membrane</keyword>
<evidence type="ECO:0000256" key="1">
    <source>
        <dbReference type="ARBA" id="ARBA00004251"/>
    </source>
</evidence>
<evidence type="ECO:0000259" key="11">
    <source>
        <dbReference type="Pfam" id="PF08263"/>
    </source>
</evidence>
<dbReference type="Gramene" id="TVU24884">
    <property type="protein sequence ID" value="TVU24884"/>
    <property type="gene ID" value="EJB05_27348"/>
</dbReference>
<comment type="caution">
    <text evidence="13">The sequence shown here is derived from an EMBL/GenBank/DDBJ whole genome shotgun (WGS) entry which is preliminary data.</text>
</comment>
<evidence type="ECO:0000313" key="13">
    <source>
        <dbReference type="EMBL" id="TVU24884.1"/>
    </source>
</evidence>
<feature type="domain" description="Disease resistance R13L4/SHOC-2-like LRR" evidence="12">
    <location>
        <begin position="95"/>
        <end position="363"/>
    </location>
</feature>
<dbReference type="InterPro" id="IPR055414">
    <property type="entry name" value="LRR_R13L4/SHOC2-like"/>
</dbReference>
<organism evidence="13 14">
    <name type="scientific">Eragrostis curvula</name>
    <name type="common">weeping love grass</name>
    <dbReference type="NCBI Taxonomy" id="38414"/>
    <lineage>
        <taxon>Eukaryota</taxon>
        <taxon>Viridiplantae</taxon>
        <taxon>Streptophyta</taxon>
        <taxon>Embryophyta</taxon>
        <taxon>Tracheophyta</taxon>
        <taxon>Spermatophyta</taxon>
        <taxon>Magnoliopsida</taxon>
        <taxon>Liliopsida</taxon>
        <taxon>Poales</taxon>
        <taxon>Poaceae</taxon>
        <taxon>PACMAD clade</taxon>
        <taxon>Chloridoideae</taxon>
        <taxon>Eragrostideae</taxon>
        <taxon>Eragrostidinae</taxon>
        <taxon>Eragrostis</taxon>
    </lineage>
</organism>
<dbReference type="InterPro" id="IPR046956">
    <property type="entry name" value="RLP23-like"/>
</dbReference>
<keyword evidence="3" id="KW-1003">Cell membrane</keyword>
<dbReference type="InterPro" id="IPR003591">
    <property type="entry name" value="Leu-rich_rpt_typical-subtyp"/>
</dbReference>
<keyword evidence="4" id="KW-0433">Leucine-rich repeat</keyword>
<reference evidence="13 14" key="1">
    <citation type="journal article" date="2019" name="Sci. Rep.">
        <title>A high-quality genome of Eragrostis curvula grass provides insights into Poaceae evolution and supports new strategies to enhance forage quality.</title>
        <authorList>
            <person name="Carballo J."/>
            <person name="Santos B.A.C.M."/>
            <person name="Zappacosta D."/>
            <person name="Garbus I."/>
            <person name="Selva J.P."/>
            <person name="Gallo C.A."/>
            <person name="Diaz A."/>
            <person name="Albertini E."/>
            <person name="Caccamo M."/>
            <person name="Echenique V."/>
        </authorList>
    </citation>
    <scope>NUCLEOTIDE SEQUENCE [LARGE SCALE GENOMIC DNA]</scope>
    <source>
        <strain evidence="14">cv. Victoria</strain>
        <tissue evidence="13">Leaf</tissue>
    </source>
</reference>
<gene>
    <name evidence="13" type="ORF">EJB05_27348</name>
</gene>
<dbReference type="InterPro" id="IPR001611">
    <property type="entry name" value="Leu-rich_rpt"/>
</dbReference>
<evidence type="ECO:0000256" key="10">
    <source>
        <dbReference type="ARBA" id="ARBA00023180"/>
    </source>
</evidence>